<dbReference type="Pfam" id="PF01212">
    <property type="entry name" value="Beta_elim_lyase"/>
    <property type="match status" value="1"/>
</dbReference>
<dbReference type="PANTHER" id="PTHR48097">
    <property type="entry name" value="L-THREONINE ALDOLASE-RELATED"/>
    <property type="match status" value="1"/>
</dbReference>
<dbReference type="GO" id="GO:0005829">
    <property type="term" value="C:cytosol"/>
    <property type="evidence" value="ECO:0007669"/>
    <property type="project" value="TreeGrafter"/>
</dbReference>
<evidence type="ECO:0000259" key="4">
    <source>
        <dbReference type="Pfam" id="PF01212"/>
    </source>
</evidence>
<name>A0AAU2JTK7_9ACTN</name>
<proteinExistence type="inferred from homology"/>
<gene>
    <name evidence="5" type="ORF">OG327_19040</name>
</gene>
<dbReference type="InterPro" id="IPR015422">
    <property type="entry name" value="PyrdxlP-dep_Trfase_small"/>
</dbReference>
<dbReference type="InterPro" id="IPR015421">
    <property type="entry name" value="PyrdxlP-dep_Trfase_major"/>
</dbReference>
<protein>
    <submittedName>
        <fullName evidence="5">Beta-eliminating lyase-related protein</fullName>
    </submittedName>
</protein>
<sequence>MSEDSSGYGSGYGSDCNEDTKRLVAAWRAAGRTLSRSLQEPTVGELLAPLAGAPYDLDEPADVYGDGIVADLERRVAELLGTEDAAFFPSGTMAQQVALRCWAGRTGNPVVALHPMSHPERWEEEALSMVSGLRVVHPTTQPRQPLPSEIADLSEPFGTLMLELPLRDAGFVLPSWEELEELVEAARDREAVVHFDGARLWESTVHFGRPLTDIAALADSVYVSFYKSLGGLSGAALAGPAPFVEETRIWRHRYGGRVFRQFPQALSALAGLERELPRLPSYVAQARVVAAALRSAFAESEVPWSRINPQEPHTHQFQVWLPYEADRLTEAGLRQAEETGRVLFRRWSPTAVPGVAMTEVEVNTPGLSWTAPDVKEAASDFLARL</sequence>
<dbReference type="EMBL" id="CP108264">
    <property type="protein sequence ID" value="WTU75246.1"/>
    <property type="molecule type" value="Genomic_DNA"/>
</dbReference>
<evidence type="ECO:0000256" key="3">
    <source>
        <dbReference type="ARBA" id="ARBA00022898"/>
    </source>
</evidence>
<keyword evidence="3" id="KW-0663">Pyridoxal phosphate</keyword>
<dbReference type="InterPro" id="IPR015424">
    <property type="entry name" value="PyrdxlP-dep_Trfase"/>
</dbReference>
<dbReference type="Gene3D" id="3.40.640.10">
    <property type="entry name" value="Type I PLP-dependent aspartate aminotransferase-like (Major domain)"/>
    <property type="match status" value="1"/>
</dbReference>
<dbReference type="AlphaFoldDB" id="A0AAU2JTK7"/>
<dbReference type="InterPro" id="IPR001597">
    <property type="entry name" value="ArAA_b-elim_lyase/Thr_aldolase"/>
</dbReference>
<dbReference type="GO" id="GO:0008732">
    <property type="term" value="F:L-allo-threonine aldolase activity"/>
    <property type="evidence" value="ECO:0007669"/>
    <property type="project" value="TreeGrafter"/>
</dbReference>
<dbReference type="GO" id="GO:0006567">
    <property type="term" value="P:L-threonine catabolic process"/>
    <property type="evidence" value="ECO:0007669"/>
    <property type="project" value="TreeGrafter"/>
</dbReference>
<accession>A0AAU2JTK7</accession>
<dbReference type="SUPFAM" id="SSF53383">
    <property type="entry name" value="PLP-dependent transferases"/>
    <property type="match status" value="1"/>
</dbReference>
<comment type="similarity">
    <text evidence="2">Belongs to the threonine aldolase family.</text>
</comment>
<comment type="cofactor">
    <cofactor evidence="1">
        <name>pyridoxal 5'-phosphate</name>
        <dbReference type="ChEBI" id="CHEBI:597326"/>
    </cofactor>
</comment>
<reference evidence="5" key="1">
    <citation type="submission" date="2022-10" db="EMBL/GenBank/DDBJ databases">
        <title>The complete genomes of actinobacterial strains from the NBC collection.</title>
        <authorList>
            <person name="Joergensen T.S."/>
            <person name="Alvarez Arevalo M."/>
            <person name="Sterndorff E.B."/>
            <person name="Faurdal D."/>
            <person name="Vuksanovic O."/>
            <person name="Mourched A.-S."/>
            <person name="Charusanti P."/>
            <person name="Shaw S."/>
            <person name="Blin K."/>
            <person name="Weber T."/>
        </authorList>
    </citation>
    <scope>NUCLEOTIDE SEQUENCE</scope>
    <source>
        <strain evidence="5">NBC_00049</strain>
    </source>
</reference>
<dbReference type="Gene3D" id="3.90.1150.10">
    <property type="entry name" value="Aspartate Aminotransferase, domain 1"/>
    <property type="match status" value="1"/>
</dbReference>
<evidence type="ECO:0000256" key="1">
    <source>
        <dbReference type="ARBA" id="ARBA00001933"/>
    </source>
</evidence>
<dbReference type="GO" id="GO:0006545">
    <property type="term" value="P:glycine biosynthetic process"/>
    <property type="evidence" value="ECO:0007669"/>
    <property type="project" value="TreeGrafter"/>
</dbReference>
<feature type="domain" description="Aromatic amino acid beta-eliminating lyase/threonine aldolase" evidence="4">
    <location>
        <begin position="63"/>
        <end position="294"/>
    </location>
</feature>
<evidence type="ECO:0000313" key="5">
    <source>
        <dbReference type="EMBL" id="WTU75246.1"/>
    </source>
</evidence>
<dbReference type="PANTHER" id="PTHR48097:SF9">
    <property type="entry name" value="L-THREONINE ALDOLASE"/>
    <property type="match status" value="1"/>
</dbReference>
<organism evidence="5">
    <name type="scientific">Streptomyces sp. NBC_00049</name>
    <dbReference type="NCBI Taxonomy" id="2903617"/>
    <lineage>
        <taxon>Bacteria</taxon>
        <taxon>Bacillati</taxon>
        <taxon>Actinomycetota</taxon>
        <taxon>Actinomycetes</taxon>
        <taxon>Kitasatosporales</taxon>
        <taxon>Streptomycetaceae</taxon>
        <taxon>Streptomyces</taxon>
    </lineage>
</organism>
<keyword evidence="5" id="KW-0456">Lyase</keyword>
<evidence type="ECO:0000256" key="2">
    <source>
        <dbReference type="ARBA" id="ARBA00006966"/>
    </source>
</evidence>